<protein>
    <recommendedName>
        <fullName evidence="3">GxxExxY protein</fullName>
    </recommendedName>
</protein>
<dbReference type="Proteomes" id="UP000178107">
    <property type="component" value="Unassembled WGS sequence"/>
</dbReference>
<organism evidence="1 2">
    <name type="scientific">Candidatus Zambryskibacteria bacterium RIFCSPHIGHO2_01_FULL_46_25</name>
    <dbReference type="NCBI Taxonomy" id="1802738"/>
    <lineage>
        <taxon>Bacteria</taxon>
        <taxon>Candidatus Zambryskiibacteriota</taxon>
    </lineage>
</organism>
<dbReference type="AlphaFoldDB" id="A0A1G2SZ26"/>
<name>A0A1G2SZ26_9BACT</name>
<gene>
    <name evidence="1" type="ORF">A2838_01755</name>
</gene>
<dbReference type="EMBL" id="MHVH01000005">
    <property type="protein sequence ID" value="OHA90306.1"/>
    <property type="molecule type" value="Genomic_DNA"/>
</dbReference>
<reference evidence="1 2" key="1">
    <citation type="journal article" date="2016" name="Nat. Commun.">
        <title>Thousands of microbial genomes shed light on interconnected biogeochemical processes in an aquifer system.</title>
        <authorList>
            <person name="Anantharaman K."/>
            <person name="Brown C.T."/>
            <person name="Hug L.A."/>
            <person name="Sharon I."/>
            <person name="Castelle C.J."/>
            <person name="Probst A.J."/>
            <person name="Thomas B.C."/>
            <person name="Singh A."/>
            <person name="Wilkins M.J."/>
            <person name="Karaoz U."/>
            <person name="Brodie E.L."/>
            <person name="Williams K.H."/>
            <person name="Hubbard S.S."/>
            <person name="Banfield J.F."/>
        </authorList>
    </citation>
    <scope>NUCLEOTIDE SEQUENCE [LARGE SCALE GENOMIC DNA]</scope>
</reference>
<proteinExistence type="predicted"/>
<dbReference type="NCBIfam" id="TIGR04256">
    <property type="entry name" value="GxxExxY"/>
    <property type="match status" value="1"/>
</dbReference>
<evidence type="ECO:0000313" key="2">
    <source>
        <dbReference type="Proteomes" id="UP000178107"/>
    </source>
</evidence>
<evidence type="ECO:0008006" key="3">
    <source>
        <dbReference type="Google" id="ProtNLM"/>
    </source>
</evidence>
<dbReference type="Pfam" id="PF13366">
    <property type="entry name" value="PDDEXK_3"/>
    <property type="match status" value="1"/>
</dbReference>
<accession>A0A1G2SZ26</accession>
<sequence length="132" mass="15306">MASNVKVSEKVIYPELSYKITGLLFEIHNSLGRYCKEKQYAEALEQLLIESDISYKRESPLPLENIDNRFTNKADFVINNQLLIELKAKPLISKLDYIQTQRYLVAGKLKLGIIANFRNKYLKPIRVIRSNS</sequence>
<comment type="caution">
    <text evidence="1">The sequence shown here is derived from an EMBL/GenBank/DDBJ whole genome shotgun (WGS) entry which is preliminary data.</text>
</comment>
<dbReference type="InterPro" id="IPR026350">
    <property type="entry name" value="GxxExxY"/>
</dbReference>
<evidence type="ECO:0000313" key="1">
    <source>
        <dbReference type="EMBL" id="OHA90306.1"/>
    </source>
</evidence>